<sequence>MALSKSCTRFLARNTCKQSCKQLHVQPPVATPSTSRVQTRIHVDHRRRQSRRKFRERAISSFYCLIYERQKDSEVRQVSERISPNFDDTSNAGIKLERFIFRLPKKRV</sequence>
<keyword evidence="3" id="KW-1185">Reference proteome</keyword>
<evidence type="ECO:0008006" key="4">
    <source>
        <dbReference type="Google" id="ProtNLM"/>
    </source>
</evidence>
<protein>
    <recommendedName>
        <fullName evidence="4">C3H1-type domain-containing protein</fullName>
    </recommendedName>
</protein>
<evidence type="ECO:0000313" key="2">
    <source>
        <dbReference type="EMBL" id="KAL0127652.1"/>
    </source>
</evidence>
<gene>
    <name evidence="2" type="ORF">PUN28_003138</name>
</gene>
<reference evidence="2 3" key="1">
    <citation type="submission" date="2023-03" db="EMBL/GenBank/DDBJ databases">
        <title>High recombination rates correlate with genetic variation in Cardiocondyla obscurior ants.</title>
        <authorList>
            <person name="Errbii M."/>
        </authorList>
    </citation>
    <scope>NUCLEOTIDE SEQUENCE [LARGE SCALE GENOMIC DNA]</scope>
    <source>
        <strain evidence="2">Alpha-2009</strain>
        <tissue evidence="2">Whole body</tissue>
    </source>
</reference>
<evidence type="ECO:0000313" key="3">
    <source>
        <dbReference type="Proteomes" id="UP001430953"/>
    </source>
</evidence>
<dbReference type="Proteomes" id="UP001430953">
    <property type="component" value="Unassembled WGS sequence"/>
</dbReference>
<evidence type="ECO:0000256" key="1">
    <source>
        <dbReference type="SAM" id="MobiDB-lite"/>
    </source>
</evidence>
<comment type="caution">
    <text evidence="2">The sequence shown here is derived from an EMBL/GenBank/DDBJ whole genome shotgun (WGS) entry which is preliminary data.</text>
</comment>
<dbReference type="EMBL" id="JADYXP020000003">
    <property type="protein sequence ID" value="KAL0127652.1"/>
    <property type="molecule type" value="Genomic_DNA"/>
</dbReference>
<name>A0AAW2GK81_9HYME</name>
<dbReference type="AlphaFoldDB" id="A0AAW2GK81"/>
<organism evidence="2 3">
    <name type="scientific">Cardiocondyla obscurior</name>
    <dbReference type="NCBI Taxonomy" id="286306"/>
    <lineage>
        <taxon>Eukaryota</taxon>
        <taxon>Metazoa</taxon>
        <taxon>Ecdysozoa</taxon>
        <taxon>Arthropoda</taxon>
        <taxon>Hexapoda</taxon>
        <taxon>Insecta</taxon>
        <taxon>Pterygota</taxon>
        <taxon>Neoptera</taxon>
        <taxon>Endopterygota</taxon>
        <taxon>Hymenoptera</taxon>
        <taxon>Apocrita</taxon>
        <taxon>Aculeata</taxon>
        <taxon>Formicoidea</taxon>
        <taxon>Formicidae</taxon>
        <taxon>Myrmicinae</taxon>
        <taxon>Cardiocondyla</taxon>
    </lineage>
</organism>
<proteinExistence type="predicted"/>
<feature type="region of interest" description="Disordered" evidence="1">
    <location>
        <begin position="27"/>
        <end position="49"/>
    </location>
</feature>
<accession>A0AAW2GK81</accession>